<protein>
    <recommendedName>
        <fullName evidence="4">RING-type E3 ubiquitin transferase</fullName>
        <ecNumber evidence="4">2.3.2.27</ecNumber>
    </recommendedName>
</protein>
<dbReference type="InterPro" id="IPR001841">
    <property type="entry name" value="Znf_RING"/>
</dbReference>
<keyword evidence="12 16" id="KW-0472">Membrane</keyword>
<dbReference type="PROSITE" id="PS50089">
    <property type="entry name" value="ZF_RING_2"/>
    <property type="match status" value="1"/>
</dbReference>
<dbReference type="PANTHER" id="PTHR46913">
    <property type="entry name" value="RING-H2 FINGER PROTEIN ATL16"/>
    <property type="match status" value="1"/>
</dbReference>
<dbReference type="Pfam" id="PF13639">
    <property type="entry name" value="zf-RING_2"/>
    <property type="match status" value="1"/>
</dbReference>
<dbReference type="AlphaFoldDB" id="A0AAN8SP73"/>
<name>A0AAN8SP73_SOLBU</name>
<evidence type="ECO:0000256" key="7">
    <source>
        <dbReference type="ARBA" id="ARBA00022723"/>
    </source>
</evidence>
<evidence type="ECO:0000256" key="4">
    <source>
        <dbReference type="ARBA" id="ARBA00012483"/>
    </source>
</evidence>
<evidence type="ECO:0000256" key="16">
    <source>
        <dbReference type="SAM" id="Phobius"/>
    </source>
</evidence>
<keyword evidence="8 14" id="KW-0863">Zinc-finger</keyword>
<evidence type="ECO:0000256" key="2">
    <source>
        <dbReference type="ARBA" id="ARBA00004167"/>
    </source>
</evidence>
<evidence type="ECO:0000256" key="6">
    <source>
        <dbReference type="ARBA" id="ARBA00022692"/>
    </source>
</evidence>
<evidence type="ECO:0000256" key="5">
    <source>
        <dbReference type="ARBA" id="ARBA00022679"/>
    </source>
</evidence>
<evidence type="ECO:0000256" key="14">
    <source>
        <dbReference type="PROSITE-ProRule" id="PRU00175"/>
    </source>
</evidence>
<dbReference type="FunFam" id="3.30.40.10:FF:000187">
    <property type="entry name" value="E3 ubiquitin-protein ligase ATL6"/>
    <property type="match status" value="1"/>
</dbReference>
<evidence type="ECO:0000256" key="1">
    <source>
        <dbReference type="ARBA" id="ARBA00000900"/>
    </source>
</evidence>
<keyword evidence="19" id="KW-1185">Reference proteome</keyword>
<dbReference type="SMART" id="SM00184">
    <property type="entry name" value="RING"/>
    <property type="match status" value="1"/>
</dbReference>
<evidence type="ECO:0000256" key="10">
    <source>
        <dbReference type="ARBA" id="ARBA00022833"/>
    </source>
</evidence>
<dbReference type="GO" id="GO:0016567">
    <property type="term" value="P:protein ubiquitination"/>
    <property type="evidence" value="ECO:0007669"/>
    <property type="project" value="InterPro"/>
</dbReference>
<keyword evidence="11 16" id="KW-1133">Transmembrane helix</keyword>
<keyword evidence="5" id="KW-0808">Transferase</keyword>
<evidence type="ECO:0000256" key="3">
    <source>
        <dbReference type="ARBA" id="ARBA00004906"/>
    </source>
</evidence>
<evidence type="ECO:0000256" key="15">
    <source>
        <dbReference type="SAM" id="MobiDB-lite"/>
    </source>
</evidence>
<gene>
    <name evidence="18" type="ORF">RDI58_028577</name>
</gene>
<dbReference type="InterPro" id="IPR013083">
    <property type="entry name" value="Znf_RING/FYVE/PHD"/>
</dbReference>
<evidence type="ECO:0000256" key="12">
    <source>
        <dbReference type="ARBA" id="ARBA00023136"/>
    </source>
</evidence>
<organism evidence="18 19">
    <name type="scientific">Solanum bulbocastanum</name>
    <name type="common">Wild potato</name>
    <dbReference type="NCBI Taxonomy" id="147425"/>
    <lineage>
        <taxon>Eukaryota</taxon>
        <taxon>Viridiplantae</taxon>
        <taxon>Streptophyta</taxon>
        <taxon>Embryophyta</taxon>
        <taxon>Tracheophyta</taxon>
        <taxon>Spermatophyta</taxon>
        <taxon>Magnoliopsida</taxon>
        <taxon>eudicotyledons</taxon>
        <taxon>Gunneridae</taxon>
        <taxon>Pentapetalae</taxon>
        <taxon>asterids</taxon>
        <taxon>lamiids</taxon>
        <taxon>Solanales</taxon>
        <taxon>Solanaceae</taxon>
        <taxon>Solanoideae</taxon>
        <taxon>Solaneae</taxon>
        <taxon>Solanum</taxon>
    </lineage>
</organism>
<dbReference type="SUPFAM" id="SSF57850">
    <property type="entry name" value="RING/U-box"/>
    <property type="match status" value="1"/>
</dbReference>
<dbReference type="GO" id="GO:0008270">
    <property type="term" value="F:zinc ion binding"/>
    <property type="evidence" value="ECO:0007669"/>
    <property type="project" value="UniProtKB-KW"/>
</dbReference>
<reference evidence="18 19" key="1">
    <citation type="submission" date="2024-02" db="EMBL/GenBank/DDBJ databases">
        <title>de novo genome assembly of Solanum bulbocastanum strain 11H21.</title>
        <authorList>
            <person name="Hosaka A.J."/>
        </authorList>
    </citation>
    <scope>NUCLEOTIDE SEQUENCE [LARGE SCALE GENOMIC DNA]</scope>
    <source>
        <tissue evidence="18">Young leaves</tissue>
    </source>
</reference>
<evidence type="ECO:0000256" key="9">
    <source>
        <dbReference type="ARBA" id="ARBA00022786"/>
    </source>
</evidence>
<feature type="domain" description="RING-type" evidence="17">
    <location>
        <begin position="93"/>
        <end position="135"/>
    </location>
</feature>
<proteinExistence type="inferred from homology"/>
<dbReference type="Gene3D" id="3.30.40.10">
    <property type="entry name" value="Zinc/RING finger domain, C3HC4 (zinc finger)"/>
    <property type="match status" value="1"/>
</dbReference>
<dbReference type="InterPro" id="IPR044600">
    <property type="entry name" value="ATL1/ATL16-like"/>
</dbReference>
<evidence type="ECO:0000256" key="8">
    <source>
        <dbReference type="ARBA" id="ARBA00022771"/>
    </source>
</evidence>
<comment type="caution">
    <text evidence="18">The sequence shown here is derived from an EMBL/GenBank/DDBJ whole genome shotgun (WGS) entry which is preliminary data.</text>
</comment>
<dbReference type="GO" id="GO:0016020">
    <property type="term" value="C:membrane"/>
    <property type="evidence" value="ECO:0007669"/>
    <property type="project" value="UniProtKB-SubCell"/>
</dbReference>
<comment type="pathway">
    <text evidence="3">Protein modification; protein ubiquitination.</text>
</comment>
<feature type="transmembrane region" description="Helical" evidence="16">
    <location>
        <begin position="12"/>
        <end position="37"/>
    </location>
</feature>
<comment type="catalytic activity">
    <reaction evidence="1">
        <text>S-ubiquitinyl-[E2 ubiquitin-conjugating enzyme]-L-cysteine + [acceptor protein]-L-lysine = [E2 ubiquitin-conjugating enzyme]-L-cysteine + N(6)-ubiquitinyl-[acceptor protein]-L-lysine.</text>
        <dbReference type="EC" id="2.3.2.27"/>
    </reaction>
</comment>
<dbReference type="Proteomes" id="UP001371456">
    <property type="component" value="Unassembled WGS sequence"/>
</dbReference>
<keyword evidence="10" id="KW-0862">Zinc</keyword>
<evidence type="ECO:0000259" key="17">
    <source>
        <dbReference type="PROSITE" id="PS50089"/>
    </source>
</evidence>
<dbReference type="EMBL" id="JBANQN010000012">
    <property type="protein sequence ID" value="KAK6773339.1"/>
    <property type="molecule type" value="Genomic_DNA"/>
</dbReference>
<evidence type="ECO:0000256" key="13">
    <source>
        <dbReference type="ARBA" id="ARBA00024209"/>
    </source>
</evidence>
<dbReference type="PANTHER" id="PTHR46913:SF1">
    <property type="entry name" value="RING-H2 FINGER PROTEIN ATL16"/>
    <property type="match status" value="1"/>
</dbReference>
<keyword evidence="9" id="KW-0833">Ubl conjugation pathway</keyword>
<feature type="compositionally biased region" description="Basic residues" evidence="15">
    <location>
        <begin position="296"/>
        <end position="308"/>
    </location>
</feature>
<dbReference type="GO" id="GO:0061630">
    <property type="term" value="F:ubiquitin protein ligase activity"/>
    <property type="evidence" value="ECO:0007669"/>
    <property type="project" value="UniProtKB-EC"/>
</dbReference>
<evidence type="ECO:0000256" key="11">
    <source>
        <dbReference type="ARBA" id="ARBA00022989"/>
    </source>
</evidence>
<dbReference type="CDD" id="cd16461">
    <property type="entry name" value="RING-H2_EL5-like"/>
    <property type="match status" value="1"/>
</dbReference>
<keyword evidence="6 16" id="KW-0812">Transmembrane</keyword>
<evidence type="ECO:0000313" key="18">
    <source>
        <dbReference type="EMBL" id="KAK6773339.1"/>
    </source>
</evidence>
<feature type="compositionally biased region" description="Basic and acidic residues" evidence="15">
    <location>
        <begin position="283"/>
        <end position="295"/>
    </location>
</feature>
<accession>A0AAN8SP73</accession>
<comment type="similarity">
    <text evidence="13">Belongs to the RING-type zinc finger family. ATL subfamily.</text>
</comment>
<comment type="subcellular location">
    <subcellularLocation>
        <location evidence="2">Membrane</location>
        <topology evidence="2">Single-pass membrane protein</topology>
    </subcellularLocation>
</comment>
<sequence>MEKLDESGVLALVGKFMVGLIIFMFLVVFFIFLVHVYTKWFLNRRRYVDTTSDSDGSGTSRKVSAKGLDHLILETIPIVGFDVNEFKDGTLECTICLCEFSEGEKMRFLPKCNHGFHVDCIDMWFQSHSTCPLCRNAISTIEESSLEIEEEGSALALASVETELPIFPTNVLFWGNETQVSTLCNPCLDSTASTSNRSHGMLVIDIPREINEEEESKYVMPERLRRLMRLLSGDRRVFSPSSSRNVDIEQWSRSPRLNAATEAARFVFSSSETLPSSTSQKLKVHEHGRISEKQPLKKVKSSFRRIPRSRSNPTQNK</sequence>
<evidence type="ECO:0000313" key="19">
    <source>
        <dbReference type="Proteomes" id="UP001371456"/>
    </source>
</evidence>
<keyword evidence="7" id="KW-0479">Metal-binding</keyword>
<dbReference type="EC" id="2.3.2.27" evidence="4"/>
<feature type="region of interest" description="Disordered" evidence="15">
    <location>
        <begin position="277"/>
        <end position="317"/>
    </location>
</feature>